<accession>A0ABP0E763</accession>
<name>A0ABP0E763_9ASCO</name>
<sequence>MSTPTIVVVVRSYSTSFSKDTPKIDFDYSDELHLYVVSSLSPFKQYVSNILTTNPDQKKVFITDFCGYEDYFATMQFVSSLVDRETIVKTSNSIFPVAHAYYNKNDNSSTFEPGQFEFPLPFELITLCPDSQFHNLLSHASIQAQQILRVITLAHGGSLVCMDSDEIKKRLSSVDGLKILLSQIFYGKSVNDVTTFPQPIPVFDTKTSIRLLFPAGWDSWSKIKLLTTSKIYQESTQRLLRKDEDFQELLDLYGQVIQSDESSQEKMFSQLLSYLSSQSQTISTQDTSNEEIATSKTLSDFLKEITT</sequence>
<gene>
    <name evidence="1" type="ORF">CAAN4_B00232</name>
</gene>
<evidence type="ECO:0000313" key="1">
    <source>
        <dbReference type="EMBL" id="CAK7895426.1"/>
    </source>
</evidence>
<dbReference type="EMBL" id="OZ004254">
    <property type="protein sequence ID" value="CAK7895426.1"/>
    <property type="molecule type" value="Genomic_DNA"/>
</dbReference>
<evidence type="ECO:0000313" key="2">
    <source>
        <dbReference type="Proteomes" id="UP001497600"/>
    </source>
</evidence>
<dbReference type="Proteomes" id="UP001497600">
    <property type="component" value="Chromosome B"/>
</dbReference>
<proteinExistence type="predicted"/>
<reference evidence="1 2" key="1">
    <citation type="submission" date="2024-01" db="EMBL/GenBank/DDBJ databases">
        <authorList>
            <consortium name="Genoscope - CEA"/>
            <person name="William W."/>
        </authorList>
    </citation>
    <scope>NUCLEOTIDE SEQUENCE [LARGE SCALE GENOMIC DNA]</scope>
    <source>
        <strain evidence="1 2">29B2s-10</strain>
    </source>
</reference>
<keyword evidence="2" id="KW-1185">Reference proteome</keyword>
<organism evidence="1 2">
    <name type="scientific">[Candida] anglica</name>
    <dbReference type="NCBI Taxonomy" id="148631"/>
    <lineage>
        <taxon>Eukaryota</taxon>
        <taxon>Fungi</taxon>
        <taxon>Dikarya</taxon>
        <taxon>Ascomycota</taxon>
        <taxon>Saccharomycotina</taxon>
        <taxon>Pichiomycetes</taxon>
        <taxon>Debaryomycetaceae</taxon>
        <taxon>Kurtzmaniella</taxon>
    </lineage>
</organism>
<protein>
    <submittedName>
        <fullName evidence="1">Uncharacterized protein</fullName>
    </submittedName>
</protein>